<accession>A0A0F6YI31</accession>
<sequence>MIASGVAKRYAKALFELASEQKTVETIGKGLADVAGALESSVELRGVLENPKYLPETKKQVVRGVAERAGAPTMLVNALMMLTERGRLVHLRAISDAYQSMAEAQAGRLRAEVISATQLPEAYYAELERTLSEATGRKVQLVRRTDPSLIGGVVAKVGDVVFDGSIKNRLRDIRHQLLVAASPQGRA</sequence>
<dbReference type="SUPFAM" id="SSF47928">
    <property type="entry name" value="N-terminal domain of the delta subunit of the F1F0-ATP synthase"/>
    <property type="match status" value="1"/>
</dbReference>
<evidence type="ECO:0000256" key="4">
    <source>
        <dbReference type="ARBA" id="ARBA00023065"/>
    </source>
</evidence>
<keyword evidence="4 7" id="KW-0406">Ion transport</keyword>
<dbReference type="Proteomes" id="UP000034883">
    <property type="component" value="Chromosome"/>
</dbReference>
<evidence type="ECO:0000256" key="3">
    <source>
        <dbReference type="ARBA" id="ARBA00022781"/>
    </source>
</evidence>
<dbReference type="GO" id="GO:0045259">
    <property type="term" value="C:proton-transporting ATP synthase complex"/>
    <property type="evidence" value="ECO:0007669"/>
    <property type="project" value="UniProtKB-KW"/>
</dbReference>
<dbReference type="PANTHER" id="PTHR11910">
    <property type="entry name" value="ATP SYNTHASE DELTA CHAIN"/>
    <property type="match status" value="1"/>
</dbReference>
<evidence type="ECO:0000256" key="5">
    <source>
        <dbReference type="ARBA" id="ARBA00023136"/>
    </source>
</evidence>
<dbReference type="InterPro" id="IPR026015">
    <property type="entry name" value="ATP_synth_OSCP/delta_N_sf"/>
</dbReference>
<dbReference type="GO" id="GO:0046933">
    <property type="term" value="F:proton-transporting ATP synthase activity, rotational mechanism"/>
    <property type="evidence" value="ECO:0007669"/>
    <property type="project" value="UniProtKB-UniRule"/>
</dbReference>
<dbReference type="PRINTS" id="PR00125">
    <property type="entry name" value="ATPASEDELTA"/>
</dbReference>
<keyword evidence="3 7" id="KW-0375">Hydrogen ion transport</keyword>
<evidence type="ECO:0000313" key="9">
    <source>
        <dbReference type="Proteomes" id="UP000034883"/>
    </source>
</evidence>
<comment type="subcellular location">
    <subcellularLocation>
        <location evidence="7">Cell membrane</location>
        <topology evidence="7">Peripheral membrane protein</topology>
    </subcellularLocation>
    <subcellularLocation>
        <location evidence="1">Membrane</location>
    </subcellularLocation>
</comment>
<evidence type="ECO:0000256" key="1">
    <source>
        <dbReference type="ARBA" id="ARBA00004370"/>
    </source>
</evidence>
<dbReference type="RefSeq" id="WP_053232699.1">
    <property type="nucleotide sequence ID" value="NZ_CP011125.1"/>
</dbReference>
<evidence type="ECO:0000256" key="7">
    <source>
        <dbReference type="HAMAP-Rule" id="MF_01416"/>
    </source>
</evidence>
<comment type="similarity">
    <text evidence="7">Belongs to the ATPase delta chain family.</text>
</comment>
<comment type="function">
    <text evidence="7">F(1)F(0) ATP synthase produces ATP from ADP in the presence of a proton or sodium gradient. F-type ATPases consist of two structural domains, F(1) containing the extramembraneous catalytic core and F(0) containing the membrane proton channel, linked together by a central stalk and a peripheral stalk. During catalysis, ATP synthesis in the catalytic domain of F(1) is coupled via a rotary mechanism of the central stalk subunits to proton translocation.</text>
</comment>
<proteinExistence type="inferred from homology"/>
<evidence type="ECO:0000256" key="2">
    <source>
        <dbReference type="ARBA" id="ARBA00022448"/>
    </source>
</evidence>
<dbReference type="Pfam" id="PF00213">
    <property type="entry name" value="OSCP"/>
    <property type="match status" value="1"/>
</dbReference>
<evidence type="ECO:0000256" key="6">
    <source>
        <dbReference type="ARBA" id="ARBA00023310"/>
    </source>
</evidence>
<reference evidence="8 9" key="1">
    <citation type="submission" date="2015-03" db="EMBL/GenBank/DDBJ databases">
        <title>Genome assembly of Sandaracinus amylolyticus DSM 53668.</title>
        <authorList>
            <person name="Sharma G."/>
            <person name="Subramanian S."/>
        </authorList>
    </citation>
    <scope>NUCLEOTIDE SEQUENCE [LARGE SCALE GENOMIC DNA]</scope>
    <source>
        <strain evidence="8 9">DSM 53668</strain>
    </source>
</reference>
<keyword evidence="7" id="KW-1003">Cell membrane</keyword>
<dbReference type="Gene3D" id="1.10.520.20">
    <property type="entry name" value="N-terminal domain of the delta subunit of the F1F0-ATP synthase"/>
    <property type="match status" value="1"/>
</dbReference>
<dbReference type="OrthoDB" id="9802471at2"/>
<keyword evidence="9" id="KW-1185">Reference proteome</keyword>
<name>A0A0F6YI31_9BACT</name>
<keyword evidence="7" id="KW-0139">CF(1)</keyword>
<keyword evidence="5 7" id="KW-0472">Membrane</keyword>
<gene>
    <name evidence="7" type="primary">atpH</name>
    <name evidence="8" type="ORF">DB32_002612</name>
</gene>
<dbReference type="KEGG" id="samy:DB32_002612"/>
<organism evidence="8 9">
    <name type="scientific">Sandaracinus amylolyticus</name>
    <dbReference type="NCBI Taxonomy" id="927083"/>
    <lineage>
        <taxon>Bacteria</taxon>
        <taxon>Pseudomonadati</taxon>
        <taxon>Myxococcota</taxon>
        <taxon>Polyangia</taxon>
        <taxon>Polyangiales</taxon>
        <taxon>Sandaracinaceae</taxon>
        <taxon>Sandaracinus</taxon>
    </lineage>
</organism>
<comment type="function">
    <text evidence="7">This protein is part of the stalk that links CF(0) to CF(1). It either transmits conformational changes from CF(0) to CF(1) or is implicated in proton conduction.</text>
</comment>
<dbReference type="HAMAP" id="MF_01416">
    <property type="entry name" value="ATP_synth_delta_bact"/>
    <property type="match status" value="1"/>
</dbReference>
<dbReference type="EMBL" id="CP011125">
    <property type="protein sequence ID" value="AKF05463.1"/>
    <property type="molecule type" value="Genomic_DNA"/>
</dbReference>
<keyword evidence="6 7" id="KW-0066">ATP synthesis</keyword>
<protein>
    <recommendedName>
        <fullName evidence="7">ATP synthase subunit delta</fullName>
    </recommendedName>
    <alternativeName>
        <fullName evidence="7">ATP synthase F(1) sector subunit delta</fullName>
    </alternativeName>
    <alternativeName>
        <fullName evidence="7">F-type ATPase subunit delta</fullName>
        <shortName evidence="7">F-ATPase subunit delta</shortName>
    </alternativeName>
</protein>
<dbReference type="NCBIfam" id="TIGR01145">
    <property type="entry name" value="ATP_synt_delta"/>
    <property type="match status" value="1"/>
</dbReference>
<dbReference type="InterPro" id="IPR000711">
    <property type="entry name" value="ATPase_OSCP/dsu"/>
</dbReference>
<dbReference type="STRING" id="927083.DB32_002612"/>
<dbReference type="GO" id="GO:0005886">
    <property type="term" value="C:plasma membrane"/>
    <property type="evidence" value="ECO:0007669"/>
    <property type="project" value="UniProtKB-SubCell"/>
</dbReference>
<evidence type="ECO:0000313" key="8">
    <source>
        <dbReference type="EMBL" id="AKF05463.1"/>
    </source>
</evidence>
<dbReference type="AlphaFoldDB" id="A0A0F6YI31"/>
<keyword evidence="2 7" id="KW-0813">Transport</keyword>